<dbReference type="InterPro" id="IPR023009">
    <property type="entry name" value="Tyrosine_recombinase_XerC/XerD"/>
</dbReference>
<protein>
    <recommendedName>
        <fullName evidence="9">Tyrosine recombinase XerC</fullName>
    </recommendedName>
</protein>
<evidence type="ECO:0000259" key="11">
    <source>
        <dbReference type="PROSITE" id="PS51900"/>
    </source>
</evidence>
<feature type="active site" description="O-(3'-phospho-DNA)-tyrosine intermediate" evidence="9">
    <location>
        <position position="271"/>
    </location>
</feature>
<comment type="function">
    <text evidence="9">Site-specific tyrosine recombinase, which acts by catalyzing the cutting and rejoining of the recombining DNA molecules. The XerC-XerD complex is essential to convert dimers of the bacterial chromosome into monomers to permit their segregation at cell division. It also contributes to the segregational stability of plasmids.</text>
</comment>
<dbReference type="KEGG" id="xcl:G4Z02_02840"/>
<dbReference type="InterPro" id="IPR044068">
    <property type="entry name" value="CB"/>
</dbReference>
<dbReference type="InterPro" id="IPR011010">
    <property type="entry name" value="DNA_brk_join_enz"/>
</dbReference>
<dbReference type="AlphaFoldDB" id="A0A7L7KT65"/>
<feature type="domain" description="Core-binding (CB)" evidence="11">
    <location>
        <begin position="1"/>
        <end position="80"/>
    </location>
</feature>
<evidence type="ECO:0000256" key="8">
    <source>
        <dbReference type="ARBA" id="ARBA00023306"/>
    </source>
</evidence>
<keyword evidence="2 9" id="KW-0963">Cytoplasm</keyword>
<dbReference type="Proteomes" id="UP000514720">
    <property type="component" value="Chromosome"/>
</dbReference>
<evidence type="ECO:0000256" key="4">
    <source>
        <dbReference type="ARBA" id="ARBA00022829"/>
    </source>
</evidence>
<proteinExistence type="inferred from homology"/>
<gene>
    <name evidence="9" type="primary">xerC</name>
    <name evidence="12" type="ORF">G4Z02_02840</name>
</gene>
<dbReference type="Gene3D" id="1.10.443.10">
    <property type="entry name" value="Intergrase catalytic core"/>
    <property type="match status" value="1"/>
</dbReference>
<name>A0A7L7KT65_9MOLU</name>
<dbReference type="SUPFAM" id="SSF56349">
    <property type="entry name" value="DNA breaking-rejoining enzymes"/>
    <property type="match status" value="1"/>
</dbReference>
<accession>A0A7L7KT65</accession>
<dbReference type="GO" id="GO:0009037">
    <property type="term" value="F:tyrosine-based site-specific recombinase activity"/>
    <property type="evidence" value="ECO:0007669"/>
    <property type="project" value="UniProtKB-UniRule"/>
</dbReference>
<keyword evidence="5 9" id="KW-0229">DNA integration</keyword>
<dbReference type="InterPro" id="IPR002104">
    <property type="entry name" value="Integrase_catalytic"/>
</dbReference>
<evidence type="ECO:0000256" key="3">
    <source>
        <dbReference type="ARBA" id="ARBA00022618"/>
    </source>
</evidence>
<feature type="active site" evidence="9">
    <location>
        <position position="165"/>
    </location>
</feature>
<dbReference type="GO" id="GO:0003677">
    <property type="term" value="F:DNA binding"/>
    <property type="evidence" value="ECO:0007669"/>
    <property type="project" value="UniProtKB-UniRule"/>
</dbReference>
<evidence type="ECO:0000256" key="1">
    <source>
        <dbReference type="ARBA" id="ARBA00004496"/>
    </source>
</evidence>
<evidence type="ECO:0000256" key="9">
    <source>
        <dbReference type="HAMAP-Rule" id="MF_01808"/>
    </source>
</evidence>
<keyword evidence="8 9" id="KW-0131">Cell cycle</keyword>
<comment type="subunit">
    <text evidence="9">Forms a cyclic heterotetrameric complex composed of two molecules of XerC and two molecules of XerD.</text>
</comment>
<keyword evidence="4 9" id="KW-0159">Chromosome partition</keyword>
<keyword evidence="7 9" id="KW-0233">DNA recombination</keyword>
<dbReference type="PROSITE" id="PS51900">
    <property type="entry name" value="CB"/>
    <property type="match status" value="1"/>
</dbReference>
<evidence type="ECO:0000256" key="2">
    <source>
        <dbReference type="ARBA" id="ARBA00022490"/>
    </source>
</evidence>
<dbReference type="InterPro" id="IPR010998">
    <property type="entry name" value="Integrase_recombinase_N"/>
</dbReference>
<dbReference type="GO" id="GO:0006313">
    <property type="term" value="P:DNA transposition"/>
    <property type="evidence" value="ECO:0007669"/>
    <property type="project" value="UniProtKB-UniRule"/>
</dbReference>
<dbReference type="Gene3D" id="1.10.150.130">
    <property type="match status" value="1"/>
</dbReference>
<dbReference type="GO" id="GO:0051301">
    <property type="term" value="P:cell division"/>
    <property type="evidence" value="ECO:0007669"/>
    <property type="project" value="UniProtKB-KW"/>
</dbReference>
<evidence type="ECO:0000256" key="5">
    <source>
        <dbReference type="ARBA" id="ARBA00022908"/>
    </source>
</evidence>
<organism evidence="12 13">
    <name type="scientific">Candidatus Xianfuyuplasma coldseepsis</name>
    <dbReference type="NCBI Taxonomy" id="2782163"/>
    <lineage>
        <taxon>Bacteria</taxon>
        <taxon>Bacillati</taxon>
        <taxon>Mycoplasmatota</taxon>
        <taxon>Mollicutes</taxon>
        <taxon>Candidatus Izemoplasmatales</taxon>
        <taxon>Candidatus Izemoplasmataceae</taxon>
        <taxon>Candidatus Xianfuyuplasma</taxon>
    </lineage>
</organism>
<dbReference type="GO" id="GO:0005737">
    <property type="term" value="C:cytoplasm"/>
    <property type="evidence" value="ECO:0007669"/>
    <property type="project" value="UniProtKB-SubCell"/>
</dbReference>
<dbReference type="PROSITE" id="PS51898">
    <property type="entry name" value="TYR_RECOMBINASE"/>
    <property type="match status" value="1"/>
</dbReference>
<evidence type="ECO:0000259" key="10">
    <source>
        <dbReference type="PROSITE" id="PS51898"/>
    </source>
</evidence>
<dbReference type="InterPro" id="IPR013762">
    <property type="entry name" value="Integrase-like_cat_sf"/>
</dbReference>
<comment type="similarity">
    <text evidence="9">Belongs to the 'phage' integrase family. XerC subfamily.</text>
</comment>
<evidence type="ECO:0000313" key="12">
    <source>
        <dbReference type="EMBL" id="QMS86001.1"/>
    </source>
</evidence>
<dbReference type="InterPro" id="IPR004107">
    <property type="entry name" value="Integrase_SAM-like_N"/>
</dbReference>
<feature type="active site" evidence="9">
    <location>
        <position position="236"/>
    </location>
</feature>
<reference evidence="12 13" key="1">
    <citation type="submission" date="2020-02" db="EMBL/GenBank/DDBJ databases">
        <authorList>
            <person name="Zheng R.K."/>
            <person name="Sun C.M."/>
        </authorList>
    </citation>
    <scope>NUCLEOTIDE SEQUENCE [LARGE SCALE GENOMIC DNA]</scope>
    <source>
        <strain evidence="13">zrk13</strain>
    </source>
</reference>
<dbReference type="PANTHER" id="PTHR30349">
    <property type="entry name" value="PHAGE INTEGRASE-RELATED"/>
    <property type="match status" value="1"/>
</dbReference>
<evidence type="ECO:0000256" key="7">
    <source>
        <dbReference type="ARBA" id="ARBA00023172"/>
    </source>
</evidence>
<keyword evidence="13" id="KW-1185">Reference proteome</keyword>
<comment type="subcellular location">
    <subcellularLocation>
        <location evidence="1 9">Cytoplasm</location>
    </subcellularLocation>
</comment>
<feature type="active site" evidence="9">
    <location>
        <position position="239"/>
    </location>
</feature>
<dbReference type="InterPro" id="IPR050090">
    <property type="entry name" value="Tyrosine_recombinase_XerCD"/>
</dbReference>
<dbReference type="Pfam" id="PF00589">
    <property type="entry name" value="Phage_integrase"/>
    <property type="match status" value="1"/>
</dbReference>
<evidence type="ECO:0000313" key="13">
    <source>
        <dbReference type="Proteomes" id="UP000514720"/>
    </source>
</evidence>
<evidence type="ECO:0000256" key="6">
    <source>
        <dbReference type="ARBA" id="ARBA00023125"/>
    </source>
</evidence>
<feature type="active site" evidence="9">
    <location>
        <position position="141"/>
    </location>
</feature>
<dbReference type="CDD" id="cd00798">
    <property type="entry name" value="INT_XerDC_C"/>
    <property type="match status" value="1"/>
</dbReference>
<keyword evidence="6 9" id="KW-0238">DNA-binding</keyword>
<sequence length="293" mass="34183">MESFTDYLEGERNYSTHTLTSYLTDIDHLLQFLKNENFGDLEHVSPRIARFYTATLHEHYQPKSIARKISSLRTLYQFLQGEEWINENPFMDIELPKAGKKLPRFIYPDEIEALFQSIDTSTVLGRRNYLILEFLYGTGCRVQELCDVKLSDIDYFQDVVLLHGKGSKDRLVPLHKRLIDQLTDYVLTTRKDLLKKEHNPYLILNHRGKPITPRGVRMIIHKILLESGENLNLSPHTLRHTFATHLLNNGADLRSVQELLGHEHLSSTQIYTKVSKETLKESYMKAHPRAKRK</sequence>
<dbReference type="PANTHER" id="PTHR30349:SF77">
    <property type="entry name" value="TYROSINE RECOMBINASE XERC"/>
    <property type="match status" value="1"/>
</dbReference>
<dbReference type="NCBIfam" id="NF001399">
    <property type="entry name" value="PRK00283.1"/>
    <property type="match status" value="1"/>
</dbReference>
<keyword evidence="3 9" id="KW-0132">Cell division</keyword>
<feature type="active site" evidence="9">
    <location>
        <position position="262"/>
    </location>
</feature>
<dbReference type="GO" id="GO:0007059">
    <property type="term" value="P:chromosome segregation"/>
    <property type="evidence" value="ECO:0007669"/>
    <property type="project" value="UniProtKB-UniRule"/>
</dbReference>
<feature type="domain" description="Tyr recombinase" evidence="10">
    <location>
        <begin position="101"/>
        <end position="284"/>
    </location>
</feature>
<dbReference type="EMBL" id="CP048914">
    <property type="protein sequence ID" value="QMS86001.1"/>
    <property type="molecule type" value="Genomic_DNA"/>
</dbReference>
<dbReference type="HAMAP" id="MF_01808">
    <property type="entry name" value="Recomb_XerC_XerD"/>
    <property type="match status" value="1"/>
</dbReference>
<dbReference type="Pfam" id="PF02899">
    <property type="entry name" value="Phage_int_SAM_1"/>
    <property type="match status" value="1"/>
</dbReference>